<feature type="domain" description="Methyltransferase" evidence="3">
    <location>
        <begin position="39"/>
        <end position="134"/>
    </location>
</feature>
<dbReference type="Gene3D" id="3.40.50.150">
    <property type="entry name" value="Vaccinia Virus protein VP39"/>
    <property type="match status" value="1"/>
</dbReference>
<keyword evidence="5" id="KW-1185">Reference proteome</keyword>
<evidence type="ECO:0000256" key="2">
    <source>
        <dbReference type="ARBA" id="ARBA00022679"/>
    </source>
</evidence>
<evidence type="ECO:0000259" key="3">
    <source>
        <dbReference type="Pfam" id="PF13649"/>
    </source>
</evidence>
<accession>A0A7U3YKZ5</accession>
<name>A0A7U3YKZ5_DESPD</name>
<dbReference type="CDD" id="cd02440">
    <property type="entry name" value="AdoMet_MTases"/>
    <property type="match status" value="1"/>
</dbReference>
<dbReference type="KEGG" id="dpr:Despr_1145"/>
<dbReference type="SUPFAM" id="SSF53335">
    <property type="entry name" value="S-adenosyl-L-methionine-dependent methyltransferases"/>
    <property type="match status" value="1"/>
</dbReference>
<dbReference type="Pfam" id="PF13649">
    <property type="entry name" value="Methyltransf_25"/>
    <property type="match status" value="1"/>
</dbReference>
<dbReference type="AlphaFoldDB" id="A0A7U3YKZ5"/>
<evidence type="ECO:0000313" key="4">
    <source>
        <dbReference type="EMBL" id="ADW17316.1"/>
    </source>
</evidence>
<dbReference type="PANTHER" id="PTHR43861">
    <property type="entry name" value="TRANS-ACONITATE 2-METHYLTRANSFERASE-RELATED"/>
    <property type="match status" value="1"/>
</dbReference>
<proteinExistence type="predicted"/>
<dbReference type="RefSeq" id="WP_015723859.1">
    <property type="nucleotide sequence ID" value="NC_014972.1"/>
</dbReference>
<evidence type="ECO:0000313" key="5">
    <source>
        <dbReference type="Proteomes" id="UP000006365"/>
    </source>
</evidence>
<protein>
    <submittedName>
        <fullName evidence="4">Methyltransferase type 11</fullName>
    </submittedName>
</protein>
<dbReference type="Gene3D" id="6.10.140.1580">
    <property type="match status" value="2"/>
</dbReference>
<sequence length="272" mass="29621">MTNYVHGYSSEEAKRLKDQATTLAEMLYGDLRYPEGALVLEAGCGTGCQTVHLAGANPQTRFVALDRAADSLRIAQQAVFAHGLSNVCFERGDLLTPPFAAQSFDHVFVCFVLEHLADPAAALQALRRLLKPGGTITVIEGDHGSFYCHPETARARRTVACLVRLQAALGGDSLIGRRLHPLLDSAGFAEVRVEPRMVYVDGSRPALIEGFARNTFIAMVRGVRRQAIAGGLIDAADWDAGVRDLERAATRDGTFCYTFFRAQARREHLFGG</sequence>
<keyword evidence="2" id="KW-0808">Transferase</keyword>
<gene>
    <name evidence="4" type="ordered locus">Despr_1145</name>
</gene>
<dbReference type="Proteomes" id="UP000006365">
    <property type="component" value="Chromosome"/>
</dbReference>
<dbReference type="InterPro" id="IPR029063">
    <property type="entry name" value="SAM-dependent_MTases_sf"/>
</dbReference>
<dbReference type="GO" id="GO:0032259">
    <property type="term" value="P:methylation"/>
    <property type="evidence" value="ECO:0007669"/>
    <property type="project" value="UniProtKB-KW"/>
</dbReference>
<dbReference type="InterPro" id="IPR041698">
    <property type="entry name" value="Methyltransf_25"/>
</dbReference>
<reference evidence="4 5" key="1">
    <citation type="journal article" date="2011" name="Stand. Genomic Sci.">
        <title>Complete genome sequence of Desulfobulbus propionicus type strain (1pr3).</title>
        <authorList>
            <person name="Pagani I."/>
            <person name="Lapidus A."/>
            <person name="Nolan M."/>
            <person name="Lucas S."/>
            <person name="Hammon N."/>
            <person name="Deshpande S."/>
            <person name="Cheng J.F."/>
            <person name="Chertkov O."/>
            <person name="Davenport K."/>
            <person name="Tapia R."/>
            <person name="Han C."/>
            <person name="Goodwin L."/>
            <person name="Pitluck S."/>
            <person name="Liolios K."/>
            <person name="Mavromatis K."/>
            <person name="Ivanova N."/>
            <person name="Mikhailova N."/>
            <person name="Pati A."/>
            <person name="Chen A."/>
            <person name="Palaniappan K."/>
            <person name="Land M."/>
            <person name="Hauser L."/>
            <person name="Chang Y.J."/>
            <person name="Jeffries C.D."/>
            <person name="Detter J.C."/>
            <person name="Brambilla E."/>
            <person name="Kannan K.P."/>
            <person name="Djao O.D."/>
            <person name="Rohde M."/>
            <person name="Pukall R."/>
            <person name="Spring S."/>
            <person name="Goker M."/>
            <person name="Sikorski J."/>
            <person name="Woyke T."/>
            <person name="Bristow J."/>
            <person name="Eisen J.A."/>
            <person name="Markowitz V."/>
            <person name="Hugenholtz P."/>
            <person name="Kyrpides N.C."/>
            <person name="Klenk H.P."/>
        </authorList>
    </citation>
    <scope>NUCLEOTIDE SEQUENCE [LARGE SCALE GENOMIC DNA]</scope>
    <source>
        <strain evidence="5">ATCC 33891 / DSM 2032 / 1pr3</strain>
    </source>
</reference>
<keyword evidence="1 4" id="KW-0489">Methyltransferase</keyword>
<dbReference type="GO" id="GO:0008168">
    <property type="term" value="F:methyltransferase activity"/>
    <property type="evidence" value="ECO:0007669"/>
    <property type="project" value="UniProtKB-KW"/>
</dbReference>
<evidence type="ECO:0000256" key="1">
    <source>
        <dbReference type="ARBA" id="ARBA00022603"/>
    </source>
</evidence>
<organism evidence="4 5">
    <name type="scientific">Desulfobulbus propionicus (strain ATCC 33891 / DSM 2032 / VKM B-1956 / 1pr3)</name>
    <dbReference type="NCBI Taxonomy" id="577650"/>
    <lineage>
        <taxon>Bacteria</taxon>
        <taxon>Pseudomonadati</taxon>
        <taxon>Thermodesulfobacteriota</taxon>
        <taxon>Desulfobulbia</taxon>
        <taxon>Desulfobulbales</taxon>
        <taxon>Desulfobulbaceae</taxon>
        <taxon>Desulfobulbus</taxon>
    </lineage>
</organism>
<dbReference type="EMBL" id="CP002364">
    <property type="protein sequence ID" value="ADW17316.1"/>
    <property type="molecule type" value="Genomic_DNA"/>
</dbReference>
<dbReference type="PANTHER" id="PTHR43861:SF1">
    <property type="entry name" value="TRANS-ACONITATE 2-METHYLTRANSFERASE"/>
    <property type="match status" value="1"/>
</dbReference>